<dbReference type="InterPro" id="IPR045063">
    <property type="entry name" value="Dynamin_N"/>
</dbReference>
<dbReference type="Gene3D" id="3.40.50.300">
    <property type="entry name" value="P-loop containing nucleotide triphosphate hydrolases"/>
    <property type="match status" value="1"/>
</dbReference>
<dbReference type="Pfam" id="PF00350">
    <property type="entry name" value="Dynamin_N"/>
    <property type="match status" value="1"/>
</dbReference>
<sequence>MASRQNITSGDIRQRLEEAGDDYPKLLYMIIKCKLVEDNNTLPSTAQEAKQLIQRVLDTDEKAMKERFKDLEITMKLLIPTLANGRKLETKTDDLYRKTIEALQSHDISQFLICLLDVHILDYNDILHKRSAALDQAEVRIMVIGETCAGKSTVMNLLMAGNYLPVYHGECTRVTCELKASKYRRAAIHYDEK</sequence>
<evidence type="ECO:0000313" key="2">
    <source>
        <dbReference type="EMBL" id="KAL3861908.1"/>
    </source>
</evidence>
<reference evidence="2 3" key="1">
    <citation type="submission" date="2024-11" db="EMBL/GenBank/DDBJ databases">
        <title>Chromosome-level genome assembly of the freshwater bivalve Anodonta woodiana.</title>
        <authorList>
            <person name="Chen X."/>
        </authorList>
    </citation>
    <scope>NUCLEOTIDE SEQUENCE [LARGE SCALE GENOMIC DNA]</scope>
    <source>
        <strain evidence="2">MN2024</strain>
        <tissue evidence="2">Gills</tissue>
    </source>
</reference>
<dbReference type="InterPro" id="IPR027417">
    <property type="entry name" value="P-loop_NTPase"/>
</dbReference>
<evidence type="ECO:0000259" key="1">
    <source>
        <dbReference type="Pfam" id="PF00350"/>
    </source>
</evidence>
<feature type="domain" description="Dynamin N-terminal" evidence="1">
    <location>
        <begin position="141"/>
        <end position="185"/>
    </location>
</feature>
<dbReference type="EMBL" id="JBJQND010000011">
    <property type="protein sequence ID" value="KAL3861908.1"/>
    <property type="molecule type" value="Genomic_DNA"/>
</dbReference>
<dbReference type="SUPFAM" id="SSF52540">
    <property type="entry name" value="P-loop containing nucleoside triphosphate hydrolases"/>
    <property type="match status" value="1"/>
</dbReference>
<dbReference type="PANTHER" id="PTHR26392:SF92">
    <property type="entry name" value="PROTEIN KINASE DOMAIN-CONTAINING PROTEIN"/>
    <property type="match status" value="1"/>
</dbReference>
<dbReference type="Proteomes" id="UP001634394">
    <property type="component" value="Unassembled WGS sequence"/>
</dbReference>
<protein>
    <recommendedName>
        <fullName evidence="1">Dynamin N-terminal domain-containing protein</fullName>
    </recommendedName>
</protein>
<name>A0ABD3VMG4_SINWO</name>
<evidence type="ECO:0000313" key="3">
    <source>
        <dbReference type="Proteomes" id="UP001634394"/>
    </source>
</evidence>
<dbReference type="AlphaFoldDB" id="A0ABD3VMG4"/>
<organism evidence="2 3">
    <name type="scientific">Sinanodonta woodiana</name>
    <name type="common">Chinese pond mussel</name>
    <name type="synonym">Anodonta woodiana</name>
    <dbReference type="NCBI Taxonomy" id="1069815"/>
    <lineage>
        <taxon>Eukaryota</taxon>
        <taxon>Metazoa</taxon>
        <taxon>Spiralia</taxon>
        <taxon>Lophotrochozoa</taxon>
        <taxon>Mollusca</taxon>
        <taxon>Bivalvia</taxon>
        <taxon>Autobranchia</taxon>
        <taxon>Heteroconchia</taxon>
        <taxon>Palaeoheterodonta</taxon>
        <taxon>Unionida</taxon>
        <taxon>Unionoidea</taxon>
        <taxon>Unionidae</taxon>
        <taxon>Unioninae</taxon>
        <taxon>Sinanodonta</taxon>
    </lineage>
</organism>
<gene>
    <name evidence="2" type="ORF">ACJMK2_007921</name>
</gene>
<comment type="caution">
    <text evidence="2">The sequence shown here is derived from an EMBL/GenBank/DDBJ whole genome shotgun (WGS) entry which is preliminary data.</text>
</comment>
<proteinExistence type="predicted"/>
<accession>A0ABD3VMG4</accession>
<keyword evidence="3" id="KW-1185">Reference proteome</keyword>
<dbReference type="PANTHER" id="PTHR26392">
    <property type="entry name" value="MITOGEN-ACTIVATED PROTEIN KINASE KINASE KINASE 7-RELATED"/>
    <property type="match status" value="1"/>
</dbReference>